<dbReference type="SUPFAM" id="SSF110997">
    <property type="entry name" value="Sporulation related repeat"/>
    <property type="match status" value="1"/>
</dbReference>
<reference evidence="3 4" key="1">
    <citation type="submission" date="2023-08" db="EMBL/GenBank/DDBJ databases">
        <title>Characterization of two Paracoccaceae strains isolated from Phycosphere and proposal of Xinfangfangia lacusdiani sp. nov.</title>
        <authorList>
            <person name="Deng Y."/>
            <person name="Zhang Y.Q."/>
        </authorList>
    </citation>
    <scope>NUCLEOTIDE SEQUENCE [LARGE SCALE GENOMIC DNA]</scope>
    <source>
        <strain evidence="3 4">CPCC 101601</strain>
    </source>
</reference>
<gene>
    <name evidence="3" type="ORF">Q9295_00245</name>
</gene>
<name>A0ABU0VST7_9RHOB</name>
<evidence type="ECO:0000313" key="4">
    <source>
        <dbReference type="Proteomes" id="UP001239680"/>
    </source>
</evidence>
<protein>
    <submittedName>
        <fullName evidence="3">SPOR domain-containing protein</fullName>
    </submittedName>
</protein>
<dbReference type="InterPro" id="IPR007730">
    <property type="entry name" value="SPOR-like_dom"/>
</dbReference>
<organism evidence="3 4">
    <name type="scientific">Pseudogemmobacter lacusdianii</name>
    <dbReference type="NCBI Taxonomy" id="3069608"/>
    <lineage>
        <taxon>Bacteria</taxon>
        <taxon>Pseudomonadati</taxon>
        <taxon>Pseudomonadota</taxon>
        <taxon>Alphaproteobacteria</taxon>
        <taxon>Rhodobacterales</taxon>
        <taxon>Paracoccaceae</taxon>
        <taxon>Pseudogemmobacter</taxon>
    </lineage>
</organism>
<evidence type="ECO:0000259" key="2">
    <source>
        <dbReference type="PROSITE" id="PS51724"/>
    </source>
</evidence>
<comment type="caution">
    <text evidence="3">The sequence shown here is derived from an EMBL/GenBank/DDBJ whole genome shotgun (WGS) entry which is preliminary data.</text>
</comment>
<dbReference type="Proteomes" id="UP001239680">
    <property type="component" value="Unassembled WGS sequence"/>
</dbReference>
<accession>A0ABU0VST7</accession>
<evidence type="ECO:0000313" key="3">
    <source>
        <dbReference type="EMBL" id="MDQ2064789.1"/>
    </source>
</evidence>
<dbReference type="Gene3D" id="3.30.70.1070">
    <property type="entry name" value="Sporulation related repeat"/>
    <property type="match status" value="1"/>
</dbReference>
<feature type="domain" description="SPOR" evidence="2">
    <location>
        <begin position="324"/>
        <end position="400"/>
    </location>
</feature>
<dbReference type="PROSITE" id="PS51724">
    <property type="entry name" value="SPOR"/>
    <property type="match status" value="1"/>
</dbReference>
<keyword evidence="1" id="KW-0732">Signal</keyword>
<dbReference type="InterPro" id="IPR036680">
    <property type="entry name" value="SPOR-like_sf"/>
</dbReference>
<evidence type="ECO:0000256" key="1">
    <source>
        <dbReference type="SAM" id="SignalP"/>
    </source>
</evidence>
<feature type="chain" id="PRO_5045488373" evidence="1">
    <location>
        <begin position="23"/>
        <end position="400"/>
    </location>
</feature>
<keyword evidence="4" id="KW-1185">Reference proteome</keyword>
<proteinExistence type="predicted"/>
<sequence length="400" mass="40594">MFGKVISAAVLASLCGALPAFADLARPAEMPPASFKGQQYVDSRGCVFLRAGYAGQVTWVPRVTRDRKQLCGYGASGPIEVAEAPQAPVGVPAAPKAAPAAKAAAPKAPAVVATAPVAAPLSKTARVVAVPTSERVAEAPAVTAGEGYRLACPADAPVAKRYEVHGGGSKLLCTKGDGTMTGATFPKLVAGNLDAAAGGQAAVAAAPSARSAEVAQPKAPVKSAKLPMDAPPAGYKMAWTDDRLNPYRGQQTAEGVGAMDQVWTRTTPAELVEDSVTKRRPVKIVVRHRDGSSSTEDGYVLSMKSGEKLVTKSSMAAPAKAKAKETGKGLFVQVGTFGVPSNADGAAGQLRGKGLPVARAKLKNGALTVVYAGPFGSADQAKAALSAARGLGFGDARIVQ</sequence>
<feature type="signal peptide" evidence="1">
    <location>
        <begin position="1"/>
        <end position="22"/>
    </location>
</feature>
<dbReference type="Pfam" id="PF05036">
    <property type="entry name" value="SPOR"/>
    <property type="match status" value="1"/>
</dbReference>
<dbReference type="RefSeq" id="WP_306678242.1">
    <property type="nucleotide sequence ID" value="NZ_JAVDBT010000001.1"/>
</dbReference>
<dbReference type="EMBL" id="JAVDBT010000001">
    <property type="protein sequence ID" value="MDQ2064789.1"/>
    <property type="molecule type" value="Genomic_DNA"/>
</dbReference>